<proteinExistence type="predicted"/>
<sequence>MVAEINKIQPVSSVPQFLTLTAPISKPFVPLVSEPSSSAIVSPSLSTSTASSSEEVIPNMSIHHSRADSTSSQASL</sequence>
<feature type="compositionally biased region" description="Low complexity" evidence="1">
    <location>
        <begin position="36"/>
        <end position="53"/>
    </location>
</feature>
<dbReference type="EMBL" id="CABVLU010000001">
    <property type="protein sequence ID" value="VVT43914.1"/>
    <property type="molecule type" value="Genomic_DNA"/>
</dbReference>
<organism evidence="2 3">
    <name type="scientific">Magnusiomyces paraingens</name>
    <dbReference type="NCBI Taxonomy" id="2606893"/>
    <lineage>
        <taxon>Eukaryota</taxon>
        <taxon>Fungi</taxon>
        <taxon>Dikarya</taxon>
        <taxon>Ascomycota</taxon>
        <taxon>Saccharomycotina</taxon>
        <taxon>Dipodascomycetes</taxon>
        <taxon>Dipodascales</taxon>
        <taxon>Dipodascaceae</taxon>
        <taxon>Magnusiomyces</taxon>
    </lineage>
</organism>
<feature type="region of interest" description="Disordered" evidence="1">
    <location>
        <begin position="36"/>
        <end position="76"/>
    </location>
</feature>
<protein>
    <submittedName>
        <fullName evidence="2">Uncharacterized protein</fullName>
    </submittedName>
</protein>
<accession>A0A5E8AYY8</accession>
<name>A0A5E8AYY8_9ASCO</name>
<keyword evidence="3" id="KW-1185">Reference proteome</keyword>
<gene>
    <name evidence="2" type="ORF">SAPINGB_P000209</name>
</gene>
<dbReference type="RefSeq" id="XP_031850824.1">
    <property type="nucleotide sequence ID" value="XM_031994933.1"/>
</dbReference>
<evidence type="ECO:0000256" key="1">
    <source>
        <dbReference type="SAM" id="MobiDB-lite"/>
    </source>
</evidence>
<dbReference type="Proteomes" id="UP000398389">
    <property type="component" value="Unassembled WGS sequence"/>
</dbReference>
<dbReference type="GeneID" id="43579033"/>
<evidence type="ECO:0000313" key="3">
    <source>
        <dbReference type="Proteomes" id="UP000398389"/>
    </source>
</evidence>
<reference evidence="2 3" key="1">
    <citation type="submission" date="2019-09" db="EMBL/GenBank/DDBJ databases">
        <authorList>
            <person name="Brejova B."/>
        </authorList>
    </citation>
    <scope>NUCLEOTIDE SEQUENCE [LARGE SCALE GENOMIC DNA]</scope>
</reference>
<dbReference type="AlphaFoldDB" id="A0A5E8AYY8"/>
<evidence type="ECO:0000313" key="2">
    <source>
        <dbReference type="EMBL" id="VVT43914.1"/>
    </source>
</evidence>